<dbReference type="PROSITE" id="PS50158">
    <property type="entry name" value="ZF_CCHC"/>
    <property type="match status" value="1"/>
</dbReference>
<keyword evidence="1" id="KW-0479">Metal-binding</keyword>
<dbReference type="SMART" id="SM00343">
    <property type="entry name" value="ZnF_C2HC"/>
    <property type="match status" value="1"/>
</dbReference>
<dbReference type="Pfam" id="PF00098">
    <property type="entry name" value="zf-CCHC"/>
    <property type="match status" value="1"/>
</dbReference>
<name>A0AAD8WTH2_LOLMU</name>
<evidence type="ECO:0000313" key="5">
    <source>
        <dbReference type="Proteomes" id="UP001231189"/>
    </source>
</evidence>
<evidence type="ECO:0000256" key="2">
    <source>
        <dbReference type="SAM" id="MobiDB-lite"/>
    </source>
</evidence>
<dbReference type="EMBL" id="JAUUTY010000002">
    <property type="protein sequence ID" value="KAK1679909.1"/>
    <property type="molecule type" value="Genomic_DNA"/>
</dbReference>
<sequence length="204" mass="22088">MEGAGGRGGRGEKGSRFGVEDEVRRGSIYNGARVLWVPWRSSTAMAVQGAKGQGDGGVVLGIMVELGSAGAREEEGLDSFRVSRFKKQGKPNNKGNFKKGGKKVAAPPEKPKAGPKPDTVCYYCKEKGHWKRNCSKYLADLKSGLIKKKGKEPDDVVDEEGDALGIPKLRRLSLLKICEDDQGIPKLRAFTPLDHSISYSSLDP</sequence>
<evidence type="ECO:0000313" key="4">
    <source>
        <dbReference type="EMBL" id="KAK1679909.1"/>
    </source>
</evidence>
<dbReference type="GO" id="GO:0008270">
    <property type="term" value="F:zinc ion binding"/>
    <property type="evidence" value="ECO:0007669"/>
    <property type="project" value="UniProtKB-KW"/>
</dbReference>
<dbReference type="SUPFAM" id="SSF57756">
    <property type="entry name" value="Retrovirus zinc finger-like domains"/>
    <property type="match status" value="1"/>
</dbReference>
<feature type="region of interest" description="Disordered" evidence="2">
    <location>
        <begin position="1"/>
        <end position="22"/>
    </location>
</feature>
<protein>
    <recommendedName>
        <fullName evidence="3">CCHC-type domain-containing protein</fullName>
    </recommendedName>
</protein>
<organism evidence="4 5">
    <name type="scientific">Lolium multiflorum</name>
    <name type="common">Italian ryegrass</name>
    <name type="synonym">Lolium perenne subsp. multiflorum</name>
    <dbReference type="NCBI Taxonomy" id="4521"/>
    <lineage>
        <taxon>Eukaryota</taxon>
        <taxon>Viridiplantae</taxon>
        <taxon>Streptophyta</taxon>
        <taxon>Embryophyta</taxon>
        <taxon>Tracheophyta</taxon>
        <taxon>Spermatophyta</taxon>
        <taxon>Magnoliopsida</taxon>
        <taxon>Liliopsida</taxon>
        <taxon>Poales</taxon>
        <taxon>Poaceae</taxon>
        <taxon>BOP clade</taxon>
        <taxon>Pooideae</taxon>
        <taxon>Poodae</taxon>
        <taxon>Poeae</taxon>
        <taxon>Poeae Chloroplast Group 2 (Poeae type)</taxon>
        <taxon>Loliodinae</taxon>
        <taxon>Loliinae</taxon>
        <taxon>Lolium</taxon>
    </lineage>
</organism>
<evidence type="ECO:0000256" key="1">
    <source>
        <dbReference type="PROSITE-ProRule" id="PRU00047"/>
    </source>
</evidence>
<feature type="compositionally biased region" description="Basic and acidic residues" evidence="2">
    <location>
        <begin position="9"/>
        <end position="22"/>
    </location>
</feature>
<keyword evidence="1" id="KW-0862">Zinc</keyword>
<keyword evidence="1" id="KW-0863">Zinc-finger</keyword>
<reference evidence="4" key="1">
    <citation type="submission" date="2023-07" db="EMBL/GenBank/DDBJ databases">
        <title>A chromosome-level genome assembly of Lolium multiflorum.</title>
        <authorList>
            <person name="Chen Y."/>
            <person name="Copetti D."/>
            <person name="Kolliker R."/>
            <person name="Studer B."/>
        </authorList>
    </citation>
    <scope>NUCLEOTIDE SEQUENCE</scope>
    <source>
        <strain evidence="4">02402/16</strain>
        <tissue evidence="4">Leaf</tissue>
    </source>
</reference>
<dbReference type="AlphaFoldDB" id="A0AAD8WTH2"/>
<dbReference type="GO" id="GO:0003676">
    <property type="term" value="F:nucleic acid binding"/>
    <property type="evidence" value="ECO:0007669"/>
    <property type="project" value="InterPro"/>
</dbReference>
<dbReference type="InterPro" id="IPR001878">
    <property type="entry name" value="Znf_CCHC"/>
</dbReference>
<evidence type="ECO:0000259" key="3">
    <source>
        <dbReference type="PROSITE" id="PS50158"/>
    </source>
</evidence>
<proteinExistence type="predicted"/>
<gene>
    <name evidence="4" type="ORF">QYE76_040757</name>
</gene>
<dbReference type="InterPro" id="IPR036875">
    <property type="entry name" value="Znf_CCHC_sf"/>
</dbReference>
<keyword evidence="5" id="KW-1185">Reference proteome</keyword>
<dbReference type="Proteomes" id="UP001231189">
    <property type="component" value="Unassembled WGS sequence"/>
</dbReference>
<dbReference type="Gene3D" id="4.10.60.10">
    <property type="entry name" value="Zinc finger, CCHC-type"/>
    <property type="match status" value="1"/>
</dbReference>
<accession>A0AAD8WTH2</accession>
<feature type="domain" description="CCHC-type" evidence="3">
    <location>
        <begin position="121"/>
        <end position="136"/>
    </location>
</feature>
<feature type="region of interest" description="Disordered" evidence="2">
    <location>
        <begin position="85"/>
        <end position="116"/>
    </location>
</feature>
<comment type="caution">
    <text evidence="4">The sequence shown here is derived from an EMBL/GenBank/DDBJ whole genome shotgun (WGS) entry which is preliminary data.</text>
</comment>